<evidence type="ECO:0000256" key="1">
    <source>
        <dbReference type="SAM" id="MobiDB-lite"/>
    </source>
</evidence>
<organism evidence="3 4">
    <name type="scientific">Frankia alni (strain DSM 45986 / CECT 9034 / ACN14a)</name>
    <dbReference type="NCBI Taxonomy" id="326424"/>
    <lineage>
        <taxon>Bacteria</taxon>
        <taxon>Bacillati</taxon>
        <taxon>Actinomycetota</taxon>
        <taxon>Actinomycetes</taxon>
        <taxon>Frankiales</taxon>
        <taxon>Frankiaceae</taxon>
        <taxon>Frankia</taxon>
    </lineage>
</organism>
<dbReference type="Proteomes" id="UP000000657">
    <property type="component" value="Chromosome"/>
</dbReference>
<sequence>MTLIADSFVSPLGLVAGMAAVHTSVDGVLDAPMWPLSDAELALAVDESAAALSRLAALRLQLVREVQGRGMALRVGAESTQEWLRERLRVRPIDARHLLELAAALDGPLTATGSALAEGRITVEQALVIFRVTRSMPALTTADVVADAESCLIEQAAMFDPAELTRIGQRIHQRVSQSPAGSKEADPPGADPPGADPPKVDPPEAEGPTSTTGRGSDGAASGASSPPAGSHGNAPEADDAREDGDARKNGDASETDGCADGDVVNGDVVNEDVMVGPAHRSASDGVAEDGVSPVRDSDHGRSATGITTTAPPEHTRARRGLWLTDLPEGMTRLDGELDAQSAATLRSALEQLTGADTAADDRAAAPRRVDALLEIVRRAQMTAMLTVTGGATVDLADAVSWAVLRAGGNLPSDSGTDGHPIPVVPPKLAMVFRSGQVGPQLTAVHPDVEKWRRSARRQLRRATGTGDRLCAAPGCDGSARWCDGHLLRA</sequence>
<feature type="region of interest" description="Disordered" evidence="1">
    <location>
        <begin position="278"/>
        <end position="316"/>
    </location>
</feature>
<dbReference type="KEGG" id="fal:FRAAL4905"/>
<evidence type="ECO:0000313" key="3">
    <source>
        <dbReference type="EMBL" id="CAJ63546.1"/>
    </source>
</evidence>
<reference evidence="3 4" key="1">
    <citation type="journal article" date="2007" name="Genome Res.">
        <title>Genome characteristics of facultatively symbiotic Frankia sp. strains reflect host range and host plant biogeography.</title>
        <authorList>
            <person name="Normand P."/>
            <person name="Lapierre P."/>
            <person name="Tisa L.S."/>
            <person name="Gogarten J.P."/>
            <person name="Alloisio N."/>
            <person name="Bagnarol E."/>
            <person name="Bassi C.A."/>
            <person name="Berry A.M."/>
            <person name="Bickhart D.M."/>
            <person name="Choisne N."/>
            <person name="Couloux A."/>
            <person name="Cournoyer B."/>
            <person name="Cruveiller S."/>
            <person name="Daubin V."/>
            <person name="Demange N."/>
            <person name="Francino M.P."/>
            <person name="Goltsman E."/>
            <person name="Huang Y."/>
            <person name="Kopp O.R."/>
            <person name="Labarre L."/>
            <person name="Lapidus A."/>
            <person name="Lavire C."/>
            <person name="Marechal J."/>
            <person name="Martinez M."/>
            <person name="Mastronunzio J.E."/>
            <person name="Mullin B.C."/>
            <person name="Niemann J."/>
            <person name="Pujic P."/>
            <person name="Rawnsley T."/>
            <person name="Rouy Z."/>
            <person name="Schenowitz C."/>
            <person name="Sellstedt A."/>
            <person name="Tavares F."/>
            <person name="Tomkins J.P."/>
            <person name="Vallenet D."/>
            <person name="Valverde C."/>
            <person name="Wall L.G."/>
            <person name="Wang Y."/>
            <person name="Medigue C."/>
            <person name="Benson D.R."/>
        </authorList>
    </citation>
    <scope>NUCLEOTIDE SEQUENCE [LARGE SCALE GENOMIC DNA]</scope>
    <source>
        <strain evidence="4">DSM 45986 / CECT 9034 / ACN14a</strain>
    </source>
</reference>
<keyword evidence="4" id="KW-1185">Reference proteome</keyword>
<dbReference type="RefSeq" id="WP_011606019.1">
    <property type="nucleotide sequence ID" value="NC_008278.1"/>
</dbReference>
<feature type="region of interest" description="Disordered" evidence="1">
    <location>
        <begin position="171"/>
        <end position="265"/>
    </location>
</feature>
<proteinExistence type="predicted"/>
<feature type="domain" description="DUF222" evidence="2">
    <location>
        <begin position="45"/>
        <end position="410"/>
    </location>
</feature>
<evidence type="ECO:0000259" key="2">
    <source>
        <dbReference type="Pfam" id="PF02720"/>
    </source>
</evidence>
<feature type="compositionally biased region" description="Low complexity" evidence="1">
    <location>
        <begin position="209"/>
        <end position="235"/>
    </location>
</feature>
<accession>Q0RG43</accession>
<dbReference type="InterPro" id="IPR003870">
    <property type="entry name" value="DUF222"/>
</dbReference>
<name>Q0RG43_FRAAA</name>
<dbReference type="Pfam" id="PF02720">
    <property type="entry name" value="DUF222"/>
    <property type="match status" value="1"/>
</dbReference>
<dbReference type="HOGENOM" id="CLU_557539_0_0_11"/>
<gene>
    <name evidence="3" type="ordered locus">FRAAL4905</name>
</gene>
<evidence type="ECO:0000313" key="4">
    <source>
        <dbReference type="Proteomes" id="UP000000657"/>
    </source>
</evidence>
<protein>
    <recommendedName>
        <fullName evidence="2">DUF222 domain-containing protein</fullName>
    </recommendedName>
</protein>
<dbReference type="EMBL" id="CT573213">
    <property type="protein sequence ID" value="CAJ63546.1"/>
    <property type="molecule type" value="Genomic_DNA"/>
</dbReference>
<dbReference type="AlphaFoldDB" id="Q0RG43"/>
<dbReference type="eggNOG" id="COG1403">
    <property type="taxonomic scope" value="Bacteria"/>
</dbReference>